<dbReference type="SUPFAM" id="SSF46785">
    <property type="entry name" value="Winged helix' DNA-binding domain"/>
    <property type="match status" value="1"/>
</dbReference>
<comment type="caution">
    <text evidence="2">The sequence shown here is derived from an EMBL/GenBank/DDBJ whole genome shotgun (WGS) entry which is preliminary data.</text>
</comment>
<dbReference type="Proteomes" id="UP000441389">
    <property type="component" value="Unassembled WGS sequence"/>
</dbReference>
<dbReference type="NCBIfam" id="NF033788">
    <property type="entry name" value="HTH_metalloreg"/>
    <property type="match status" value="1"/>
</dbReference>
<sequence>MTTIIRLAETASLIGDPTRAAMLYALMDGRAFTAGELAEAAGVTPQTASGHLAQLVAAGMLAVEAQGRHRYFRIASAEIGAILEGLQLVTADRIGRLPRPGPRDAALRKARICYDHLAGELGVALFAALAGAGHLRLSADGAALSDSGTALLGSLDIEVPARRRPTCRPCLDWSERRHHLAGQAGAAICTAALARGWVRRRHGSRALDVTPTGTRAFAAGFGVRLP</sequence>
<evidence type="ECO:0000313" key="3">
    <source>
        <dbReference type="Proteomes" id="UP000441389"/>
    </source>
</evidence>
<keyword evidence="3" id="KW-1185">Reference proteome</keyword>
<dbReference type="GO" id="GO:0010288">
    <property type="term" value="P:response to lead ion"/>
    <property type="evidence" value="ECO:0007669"/>
    <property type="project" value="TreeGrafter"/>
</dbReference>
<dbReference type="GO" id="GO:0003700">
    <property type="term" value="F:DNA-binding transcription factor activity"/>
    <property type="evidence" value="ECO:0007669"/>
    <property type="project" value="InterPro"/>
</dbReference>
<dbReference type="GO" id="GO:0046686">
    <property type="term" value="P:response to cadmium ion"/>
    <property type="evidence" value="ECO:0007669"/>
    <property type="project" value="TreeGrafter"/>
</dbReference>
<organism evidence="2 3">
    <name type="scientific">Sphingomonas horti</name>
    <dbReference type="NCBI Taxonomy" id="2682842"/>
    <lineage>
        <taxon>Bacteria</taxon>
        <taxon>Pseudomonadati</taxon>
        <taxon>Pseudomonadota</taxon>
        <taxon>Alphaproteobacteria</taxon>
        <taxon>Sphingomonadales</taxon>
        <taxon>Sphingomonadaceae</taxon>
        <taxon>Sphingomonas</taxon>
    </lineage>
</organism>
<dbReference type="AlphaFoldDB" id="A0A6I4IY70"/>
<dbReference type="InterPro" id="IPR001845">
    <property type="entry name" value="HTH_ArsR_DNA-bd_dom"/>
</dbReference>
<feature type="domain" description="HTH arsR-type" evidence="1">
    <location>
        <begin position="1"/>
        <end position="94"/>
    </location>
</feature>
<protein>
    <submittedName>
        <fullName evidence="2">Metalloregulator ArsR/SmtB family transcription factor</fullName>
    </submittedName>
</protein>
<dbReference type="PANTHER" id="PTHR39168">
    <property type="entry name" value="TRANSCRIPTIONAL REGULATOR-RELATED"/>
    <property type="match status" value="1"/>
</dbReference>
<dbReference type="Pfam" id="PF12840">
    <property type="entry name" value="HTH_20"/>
    <property type="match status" value="1"/>
</dbReference>
<name>A0A6I4IY70_9SPHN</name>
<evidence type="ECO:0000313" key="2">
    <source>
        <dbReference type="EMBL" id="MVO77170.1"/>
    </source>
</evidence>
<dbReference type="GO" id="GO:0097063">
    <property type="term" value="F:cadmium ion sensor activity"/>
    <property type="evidence" value="ECO:0007669"/>
    <property type="project" value="TreeGrafter"/>
</dbReference>
<dbReference type="InterPro" id="IPR036388">
    <property type="entry name" value="WH-like_DNA-bd_sf"/>
</dbReference>
<dbReference type="EMBL" id="WQMS01000006">
    <property type="protein sequence ID" value="MVO77170.1"/>
    <property type="molecule type" value="Genomic_DNA"/>
</dbReference>
<dbReference type="PANTHER" id="PTHR39168:SF1">
    <property type="entry name" value="TRANSCRIPTIONAL REGULATORY PROTEIN"/>
    <property type="match status" value="1"/>
</dbReference>
<dbReference type="GO" id="GO:0003677">
    <property type="term" value="F:DNA binding"/>
    <property type="evidence" value="ECO:0007669"/>
    <property type="project" value="TreeGrafter"/>
</dbReference>
<accession>A0A6I4IY70</accession>
<dbReference type="Gene3D" id="1.10.10.10">
    <property type="entry name" value="Winged helix-like DNA-binding domain superfamily/Winged helix DNA-binding domain"/>
    <property type="match status" value="1"/>
</dbReference>
<dbReference type="RefSeq" id="WP_157026145.1">
    <property type="nucleotide sequence ID" value="NZ_WQMS01000006.1"/>
</dbReference>
<gene>
    <name evidence="2" type="ORF">GON01_04350</name>
</gene>
<dbReference type="GO" id="GO:0032791">
    <property type="term" value="F:lead ion binding"/>
    <property type="evidence" value="ECO:0007669"/>
    <property type="project" value="TreeGrafter"/>
</dbReference>
<dbReference type="PROSITE" id="PS50987">
    <property type="entry name" value="HTH_ARSR_2"/>
    <property type="match status" value="1"/>
</dbReference>
<dbReference type="CDD" id="cd00090">
    <property type="entry name" value="HTH_ARSR"/>
    <property type="match status" value="1"/>
</dbReference>
<dbReference type="InterPro" id="IPR052543">
    <property type="entry name" value="HTH_Metal-responsive_Reg"/>
</dbReference>
<reference evidence="2 3" key="1">
    <citation type="submission" date="2019-12" db="EMBL/GenBank/DDBJ databases">
        <authorList>
            <person name="Huq M.A."/>
        </authorList>
    </citation>
    <scope>NUCLEOTIDE SEQUENCE [LARGE SCALE GENOMIC DNA]</scope>
    <source>
        <strain evidence="2 3">MAH-20</strain>
    </source>
</reference>
<proteinExistence type="predicted"/>
<dbReference type="InterPro" id="IPR011991">
    <property type="entry name" value="ArsR-like_HTH"/>
</dbReference>
<dbReference type="SMART" id="SM00418">
    <property type="entry name" value="HTH_ARSR"/>
    <property type="match status" value="1"/>
</dbReference>
<dbReference type="InterPro" id="IPR036390">
    <property type="entry name" value="WH_DNA-bd_sf"/>
</dbReference>
<evidence type="ECO:0000259" key="1">
    <source>
        <dbReference type="PROSITE" id="PS50987"/>
    </source>
</evidence>